<dbReference type="EMBL" id="KQ030529">
    <property type="protein sequence ID" value="KJZ74045.1"/>
    <property type="molecule type" value="Genomic_DNA"/>
</dbReference>
<protein>
    <submittedName>
        <fullName evidence="2">Uncharacterized protein</fullName>
    </submittedName>
</protein>
<dbReference type="OrthoDB" id="4869601at2759"/>
<evidence type="ECO:0000313" key="2">
    <source>
        <dbReference type="EMBL" id="KJZ74045.1"/>
    </source>
</evidence>
<gene>
    <name evidence="2" type="ORF">HIM_06494</name>
</gene>
<accession>A0A0F7ZNN2</accession>
<feature type="compositionally biased region" description="Basic and acidic residues" evidence="1">
    <location>
        <begin position="421"/>
        <end position="442"/>
    </location>
</feature>
<feature type="compositionally biased region" description="Basic and acidic residues" evidence="1">
    <location>
        <begin position="33"/>
        <end position="44"/>
    </location>
</feature>
<feature type="region of interest" description="Disordered" evidence="1">
    <location>
        <begin position="290"/>
        <end position="314"/>
    </location>
</feature>
<evidence type="ECO:0000313" key="3">
    <source>
        <dbReference type="Proteomes" id="UP000054481"/>
    </source>
</evidence>
<dbReference type="AlphaFoldDB" id="A0A0F7ZNN2"/>
<evidence type="ECO:0000256" key="1">
    <source>
        <dbReference type="SAM" id="MobiDB-lite"/>
    </source>
</evidence>
<organism evidence="2 3">
    <name type="scientific">Hirsutella minnesotensis 3608</name>
    <dbReference type="NCBI Taxonomy" id="1043627"/>
    <lineage>
        <taxon>Eukaryota</taxon>
        <taxon>Fungi</taxon>
        <taxon>Dikarya</taxon>
        <taxon>Ascomycota</taxon>
        <taxon>Pezizomycotina</taxon>
        <taxon>Sordariomycetes</taxon>
        <taxon>Hypocreomycetidae</taxon>
        <taxon>Hypocreales</taxon>
        <taxon>Ophiocordycipitaceae</taxon>
        <taxon>Hirsutella</taxon>
    </lineage>
</organism>
<feature type="compositionally biased region" description="Basic and acidic residues" evidence="1">
    <location>
        <begin position="58"/>
        <end position="72"/>
    </location>
</feature>
<proteinExistence type="predicted"/>
<feature type="compositionally biased region" description="Polar residues" evidence="1">
    <location>
        <begin position="401"/>
        <end position="414"/>
    </location>
</feature>
<feature type="region of interest" description="Disordered" evidence="1">
    <location>
        <begin position="33"/>
        <end position="72"/>
    </location>
</feature>
<sequence length="559" mass="64544">MPRFFDSAQIHHALRNQAMPIIDALSANQKLRDRALSRFERDDPPPYASSTESEDPSPDYHEEPKDDEPLPDDVRAVIDLPLTDKELSGIAFELRGIGSPIQVYYNECQAEVSRLQRSRCLRMRYGGERPVRRFGVLIRRNVKRRFQKLGIWDPDWGFPGRNAQPNDDAAKWTWWWQSESEPVDWPGKEVALRALSLRQNLRRGESAPVPPRSCLRPDASVSEADSFMISRPWFVFAMELQEERTRWERLWHDSKYFFHTGGKTVCQWWRDRGDWRDEFDERTMVNSWKWRHESPSPEPEDYATFEPTDSNPNDPLDDIELTPSEVDALEAIDLPRSEQPKKFWAVYPFDSPPFFPGHMLDSTGGRTPPPMDPIVRLGPDGQPLPTIRLFESPPEEESAWQRPQESPIPSESQQETPRTSPPRERRQLRNQRSERTGMDLDRNYTPPPPRRSARIAMKRAAESLPSEAAPKKRSRPTTTKTTTAKTPAPQSSARQTRRDKITRVSARPPATTNKRTRLSRGRGGPRSDTRLEPSSTARRKTREETKVNVRTRSGRGRGT</sequence>
<reference evidence="2 3" key="1">
    <citation type="journal article" date="2014" name="Genome Biol. Evol.">
        <title>Comparative genomics and transcriptomics analyses reveal divergent lifestyle features of nematode endoparasitic fungus Hirsutella minnesotensis.</title>
        <authorList>
            <person name="Lai Y."/>
            <person name="Liu K."/>
            <person name="Zhang X."/>
            <person name="Zhang X."/>
            <person name="Li K."/>
            <person name="Wang N."/>
            <person name="Shu C."/>
            <person name="Wu Y."/>
            <person name="Wang C."/>
            <person name="Bushley K.E."/>
            <person name="Xiang M."/>
            <person name="Liu X."/>
        </authorList>
    </citation>
    <scope>NUCLEOTIDE SEQUENCE [LARGE SCALE GENOMIC DNA]</scope>
    <source>
        <strain evidence="2 3">3608</strain>
    </source>
</reference>
<feature type="compositionally biased region" description="Low complexity" evidence="1">
    <location>
        <begin position="476"/>
        <end position="493"/>
    </location>
</feature>
<keyword evidence="3" id="KW-1185">Reference proteome</keyword>
<feature type="region of interest" description="Disordered" evidence="1">
    <location>
        <begin position="357"/>
        <end position="559"/>
    </location>
</feature>
<name>A0A0F7ZNN2_9HYPO</name>
<dbReference type="Proteomes" id="UP000054481">
    <property type="component" value="Unassembled WGS sequence"/>
</dbReference>